<dbReference type="InterPro" id="IPR013538">
    <property type="entry name" value="ASHA1/2-like_C"/>
</dbReference>
<dbReference type="CDD" id="cd08899">
    <property type="entry name" value="SRPBCC_CalC_Aha1-like_6"/>
    <property type="match status" value="1"/>
</dbReference>
<sequence>MTPQPNGRLLRTAAGRELVLTRNFRAPIEDVWASVTESERTARWYGSWEGDAGPGRTIKVRMLFEENQPVFDMHIDTCEPPRRLILRTTDDLGEWVLEAVLTERSDGTELTFTQHLAPGVAAADVGPGWEYYLDAWVAAEHGAAQPSFDDYYPSMKPYYEQQDQRA</sequence>
<dbReference type="Pfam" id="PF08327">
    <property type="entry name" value="AHSA1"/>
    <property type="match status" value="1"/>
</dbReference>
<dbReference type="EMBL" id="UGRY01000007">
    <property type="protein sequence ID" value="SUD49465.1"/>
    <property type="molecule type" value="Genomic_DNA"/>
</dbReference>
<evidence type="ECO:0000313" key="3">
    <source>
        <dbReference type="EMBL" id="SUD49465.1"/>
    </source>
</evidence>
<organism evidence="3 4">
    <name type="scientific">Nocardia otitidiscaviarum</name>
    <dbReference type="NCBI Taxonomy" id="1823"/>
    <lineage>
        <taxon>Bacteria</taxon>
        <taxon>Bacillati</taxon>
        <taxon>Actinomycetota</taxon>
        <taxon>Actinomycetes</taxon>
        <taxon>Mycobacteriales</taxon>
        <taxon>Nocardiaceae</taxon>
        <taxon>Nocardia</taxon>
    </lineage>
</organism>
<protein>
    <submittedName>
        <fullName evidence="3">Activator of Hsp90 ATPase homolog 1-like protein</fullName>
    </submittedName>
</protein>
<evidence type="ECO:0000313" key="4">
    <source>
        <dbReference type="Proteomes" id="UP000255467"/>
    </source>
</evidence>
<name>A0A379JLT0_9NOCA</name>
<gene>
    <name evidence="3" type="ORF">NCTC1934_06819</name>
</gene>
<dbReference type="Proteomes" id="UP000255467">
    <property type="component" value="Unassembled WGS sequence"/>
</dbReference>
<dbReference type="SUPFAM" id="SSF55961">
    <property type="entry name" value="Bet v1-like"/>
    <property type="match status" value="1"/>
</dbReference>
<reference evidence="3 4" key="1">
    <citation type="submission" date="2018-06" db="EMBL/GenBank/DDBJ databases">
        <authorList>
            <consortium name="Pathogen Informatics"/>
            <person name="Doyle S."/>
        </authorList>
    </citation>
    <scope>NUCLEOTIDE SEQUENCE [LARGE SCALE GENOMIC DNA]</scope>
    <source>
        <strain evidence="3 4">NCTC1934</strain>
    </source>
</reference>
<dbReference type="InterPro" id="IPR023393">
    <property type="entry name" value="START-like_dom_sf"/>
</dbReference>
<dbReference type="Gene3D" id="3.30.530.20">
    <property type="match status" value="1"/>
</dbReference>
<dbReference type="RefSeq" id="WP_039814655.1">
    <property type="nucleotide sequence ID" value="NZ_UGRY01000007.1"/>
</dbReference>
<comment type="similarity">
    <text evidence="1">Belongs to the AHA1 family.</text>
</comment>
<dbReference type="OrthoDB" id="8117292at2"/>
<evidence type="ECO:0000256" key="1">
    <source>
        <dbReference type="ARBA" id="ARBA00006817"/>
    </source>
</evidence>
<dbReference type="AlphaFoldDB" id="A0A379JLT0"/>
<dbReference type="STRING" id="1406858.GCA_000710895_04100"/>
<keyword evidence="4" id="KW-1185">Reference proteome</keyword>
<accession>A0A379JLT0</accession>
<feature type="domain" description="Activator of Hsp90 ATPase homologue 1/2-like C-terminal" evidence="2">
    <location>
        <begin position="25"/>
        <end position="135"/>
    </location>
</feature>
<evidence type="ECO:0000259" key="2">
    <source>
        <dbReference type="Pfam" id="PF08327"/>
    </source>
</evidence>
<proteinExistence type="inferred from homology"/>